<feature type="region of interest" description="Disordered" evidence="1">
    <location>
        <begin position="230"/>
        <end position="260"/>
    </location>
</feature>
<dbReference type="KEGG" id="pfla:Pflav_080070"/>
<name>A0A6F8Y6B2_9ACTN</name>
<dbReference type="RefSeq" id="WP_173041402.1">
    <property type="nucleotide sequence ID" value="NZ_AP022870.1"/>
</dbReference>
<dbReference type="Gene3D" id="3.30.70.1230">
    <property type="entry name" value="Nucleotide cyclase"/>
    <property type="match status" value="1"/>
</dbReference>
<sequence>MTGLPPGPHRICAVVDVEAYSGRTPTQQLRIQSQIRDIVDHACARASVTGSDRQDRGDGQLIVLPTGVDLPRVLPAFIHAVADRLATLNWSARGAERVRMRGALAGGAVQVGDVGFVGPAVVEAARLVDSAALRAALTARPDRDFAVGVTDALFQDVVGRDHPGLASEQFSQVTVTVKEYAGSAWVAVPQSRAEGAPGRLRPGSSRRTVNAQDVIAATFAGGAFLTSALDHLGHPPDSGAHQHHYGPPDPVTSHDPMADDADSGLVVADDATETTAPLEEPGWHLHIPPIWYDGPHDDGGTVDHHPRH</sequence>
<protein>
    <recommendedName>
        <fullName evidence="4">Guanylate cyclase domain-containing protein</fullName>
    </recommendedName>
</protein>
<reference evidence="2 3" key="1">
    <citation type="submission" date="2020-03" db="EMBL/GenBank/DDBJ databases">
        <title>Whole genome shotgun sequence of Phytohabitans flavus NBRC 107702.</title>
        <authorList>
            <person name="Komaki H."/>
            <person name="Tamura T."/>
        </authorList>
    </citation>
    <scope>NUCLEOTIDE SEQUENCE [LARGE SCALE GENOMIC DNA]</scope>
    <source>
        <strain evidence="2 3">NBRC 107702</strain>
    </source>
</reference>
<organism evidence="2 3">
    <name type="scientific">Phytohabitans flavus</name>
    <dbReference type="NCBI Taxonomy" id="1076124"/>
    <lineage>
        <taxon>Bacteria</taxon>
        <taxon>Bacillati</taxon>
        <taxon>Actinomycetota</taxon>
        <taxon>Actinomycetes</taxon>
        <taxon>Micromonosporales</taxon>
        <taxon>Micromonosporaceae</taxon>
    </lineage>
</organism>
<gene>
    <name evidence="2" type="ORF">Pflav_080070</name>
</gene>
<evidence type="ECO:0000256" key="1">
    <source>
        <dbReference type="SAM" id="MobiDB-lite"/>
    </source>
</evidence>
<dbReference type="InterPro" id="IPR029787">
    <property type="entry name" value="Nucleotide_cyclase"/>
</dbReference>
<dbReference type="SUPFAM" id="SSF55073">
    <property type="entry name" value="Nucleotide cyclase"/>
    <property type="match status" value="1"/>
</dbReference>
<dbReference type="AlphaFoldDB" id="A0A6F8Y6B2"/>
<keyword evidence="3" id="KW-1185">Reference proteome</keyword>
<evidence type="ECO:0008006" key="4">
    <source>
        <dbReference type="Google" id="ProtNLM"/>
    </source>
</evidence>
<evidence type="ECO:0000313" key="2">
    <source>
        <dbReference type="EMBL" id="BCB81597.1"/>
    </source>
</evidence>
<proteinExistence type="predicted"/>
<reference evidence="2 3" key="2">
    <citation type="submission" date="2020-03" db="EMBL/GenBank/DDBJ databases">
        <authorList>
            <person name="Ichikawa N."/>
            <person name="Kimura A."/>
            <person name="Kitahashi Y."/>
            <person name="Uohara A."/>
        </authorList>
    </citation>
    <scope>NUCLEOTIDE SEQUENCE [LARGE SCALE GENOMIC DNA]</scope>
    <source>
        <strain evidence="2 3">NBRC 107702</strain>
    </source>
</reference>
<accession>A0A6F8Y6B2</accession>
<dbReference type="EMBL" id="AP022870">
    <property type="protein sequence ID" value="BCB81597.1"/>
    <property type="molecule type" value="Genomic_DNA"/>
</dbReference>
<evidence type="ECO:0000313" key="3">
    <source>
        <dbReference type="Proteomes" id="UP000502508"/>
    </source>
</evidence>
<dbReference type="Proteomes" id="UP000502508">
    <property type="component" value="Chromosome"/>
</dbReference>